<dbReference type="EMBL" id="CP067341">
    <property type="protein sequence ID" value="QQP12533.1"/>
    <property type="molecule type" value="Genomic_DNA"/>
</dbReference>
<keyword evidence="6" id="KW-1133">Transmembrane helix</keyword>
<keyword evidence="6" id="KW-0472">Membrane</keyword>
<accession>A0ABX7ARE1</accession>
<dbReference type="SUPFAM" id="SSF50156">
    <property type="entry name" value="PDZ domain-like"/>
    <property type="match status" value="1"/>
</dbReference>
<reference evidence="8 9" key="1">
    <citation type="submission" date="2020-01" db="EMBL/GenBank/DDBJ databases">
        <authorList>
            <person name="Liu G."/>
            <person name="Liu B."/>
        </authorList>
    </citation>
    <scope>NUCLEOTIDE SEQUENCE [LARGE SCALE GENOMIC DNA]</scope>
    <source>
        <strain evidence="8 9">FJAT-51161</strain>
    </source>
</reference>
<dbReference type="InterPro" id="IPR009003">
    <property type="entry name" value="Peptidase_S1_PA"/>
</dbReference>
<evidence type="ECO:0000313" key="9">
    <source>
        <dbReference type="Proteomes" id="UP000596049"/>
    </source>
</evidence>
<organism evidence="8 9">
    <name type="scientific">Lysinibacillus agricola</name>
    <dbReference type="NCBI Taxonomy" id="2590012"/>
    <lineage>
        <taxon>Bacteria</taxon>
        <taxon>Bacillati</taxon>
        <taxon>Bacillota</taxon>
        <taxon>Bacilli</taxon>
        <taxon>Bacillales</taxon>
        <taxon>Bacillaceae</taxon>
        <taxon>Lysinibacillus</taxon>
    </lineage>
</organism>
<keyword evidence="3" id="KW-0378">Hydrolase</keyword>
<evidence type="ECO:0000256" key="3">
    <source>
        <dbReference type="ARBA" id="ARBA00022801"/>
    </source>
</evidence>
<dbReference type="InterPro" id="IPR043504">
    <property type="entry name" value="Peptidase_S1_PA_chymotrypsin"/>
</dbReference>
<dbReference type="SMART" id="SM00228">
    <property type="entry name" value="PDZ"/>
    <property type="match status" value="1"/>
</dbReference>
<comment type="similarity">
    <text evidence="1">Belongs to the peptidase S1C family.</text>
</comment>
<feature type="compositionally biased region" description="Basic and acidic residues" evidence="5">
    <location>
        <begin position="1"/>
        <end position="37"/>
    </location>
</feature>
<dbReference type="SUPFAM" id="SSF50494">
    <property type="entry name" value="Trypsin-like serine proteases"/>
    <property type="match status" value="1"/>
</dbReference>
<keyword evidence="2 8" id="KW-0645">Protease</keyword>
<dbReference type="InterPro" id="IPR001478">
    <property type="entry name" value="PDZ"/>
</dbReference>
<dbReference type="InterPro" id="IPR001940">
    <property type="entry name" value="Peptidase_S1C"/>
</dbReference>
<dbReference type="GO" id="GO:0006508">
    <property type="term" value="P:proteolysis"/>
    <property type="evidence" value="ECO:0007669"/>
    <property type="project" value="UniProtKB-KW"/>
</dbReference>
<keyword evidence="9" id="KW-1185">Reference proteome</keyword>
<dbReference type="InterPro" id="IPR036034">
    <property type="entry name" value="PDZ_sf"/>
</dbReference>
<dbReference type="PANTHER" id="PTHR22939">
    <property type="entry name" value="SERINE PROTEASE FAMILY S1C HTRA-RELATED"/>
    <property type="match status" value="1"/>
</dbReference>
<proteinExistence type="inferred from homology"/>
<dbReference type="GO" id="GO:0008233">
    <property type="term" value="F:peptidase activity"/>
    <property type="evidence" value="ECO:0007669"/>
    <property type="project" value="UniProtKB-KW"/>
</dbReference>
<dbReference type="PROSITE" id="PS50106">
    <property type="entry name" value="PDZ"/>
    <property type="match status" value="1"/>
</dbReference>
<evidence type="ECO:0000256" key="5">
    <source>
        <dbReference type="SAM" id="MobiDB-lite"/>
    </source>
</evidence>
<dbReference type="PANTHER" id="PTHR22939:SF129">
    <property type="entry name" value="SERINE PROTEASE HTRA2, MITOCHONDRIAL"/>
    <property type="match status" value="1"/>
</dbReference>
<dbReference type="Gene3D" id="2.40.10.10">
    <property type="entry name" value="Trypsin-like serine proteases"/>
    <property type="match status" value="2"/>
</dbReference>
<evidence type="ECO:0000256" key="1">
    <source>
        <dbReference type="ARBA" id="ARBA00010541"/>
    </source>
</evidence>
<dbReference type="Proteomes" id="UP000596049">
    <property type="component" value="Chromosome"/>
</dbReference>
<feature type="transmembrane region" description="Helical" evidence="6">
    <location>
        <begin position="51"/>
        <end position="71"/>
    </location>
</feature>
<dbReference type="Gene3D" id="2.30.42.10">
    <property type="match status" value="1"/>
</dbReference>
<dbReference type="Pfam" id="PF13180">
    <property type="entry name" value="PDZ_2"/>
    <property type="match status" value="1"/>
</dbReference>
<evidence type="ECO:0000256" key="6">
    <source>
        <dbReference type="SAM" id="Phobius"/>
    </source>
</evidence>
<sequence>MSNFQDDDKNSDFLKNDEIQKSPLQERLELEERETQEKRHKKKGGGGGKGGYLFTGFIGVIIGALLVWLMMPGLVNQMPGTTGTTTSGAGKNDTTINQVATEVTTDVTKAVDKASDAVVGITNIQEVSNGGFWSPQSTSDQPAGSGSGVIYKVQGDTAFIVTNNHVIEGAKQLEVTMPDGTKEVAQLVGHDVWTDLAVISISSKDVKTVATFGNSDVLKQGETVIAIGNPLGLEFYGSVTTGVVSGKDRSVPVDINGDGSIDWQQEVLQTDAAINPGNSGGALVNIAGELVGINSMKIAESSVEGLGFSIPINSAIPIIEELEANGEMKRPTMGVSLVDLTDVPSFYQQQTLKLPKDLTTGVVITDVVANSPASKAGVQQYDIIVEMDGQKIETAIDLRKHLYNDKKIGDNLTMKVYRQGKLVELSLTLTNSDSL</sequence>
<dbReference type="CDD" id="cd06781">
    <property type="entry name" value="cpPDZ_BsHtra-like"/>
    <property type="match status" value="1"/>
</dbReference>
<dbReference type="PRINTS" id="PR00834">
    <property type="entry name" value="PROTEASES2C"/>
</dbReference>
<feature type="domain" description="PDZ" evidence="7">
    <location>
        <begin position="317"/>
        <end position="420"/>
    </location>
</feature>
<evidence type="ECO:0000313" key="8">
    <source>
        <dbReference type="EMBL" id="QQP12533.1"/>
    </source>
</evidence>
<evidence type="ECO:0000256" key="2">
    <source>
        <dbReference type="ARBA" id="ARBA00022670"/>
    </source>
</evidence>
<name>A0ABX7ARE1_9BACI</name>
<evidence type="ECO:0000259" key="7">
    <source>
        <dbReference type="PROSITE" id="PS50106"/>
    </source>
</evidence>
<evidence type="ECO:0000256" key="4">
    <source>
        <dbReference type="ARBA" id="ARBA00022825"/>
    </source>
</evidence>
<keyword evidence="6" id="KW-0812">Transmembrane</keyword>
<gene>
    <name evidence="8" type="ORF">FJQ98_26300</name>
</gene>
<protein>
    <submittedName>
        <fullName evidence="8">Serine protease</fullName>
    </submittedName>
</protein>
<dbReference type="Pfam" id="PF13365">
    <property type="entry name" value="Trypsin_2"/>
    <property type="match status" value="1"/>
</dbReference>
<dbReference type="RefSeq" id="WP_053595930.1">
    <property type="nucleotide sequence ID" value="NZ_CP067341.1"/>
</dbReference>
<keyword evidence="4" id="KW-0720">Serine protease</keyword>
<feature type="region of interest" description="Disordered" evidence="5">
    <location>
        <begin position="1"/>
        <end position="46"/>
    </location>
</feature>